<feature type="transmembrane region" description="Helical" evidence="6">
    <location>
        <begin position="136"/>
        <end position="160"/>
    </location>
</feature>
<comment type="similarity">
    <text evidence="2">Belongs to the OXA1/ALB3/YidC family.</text>
</comment>
<feature type="transmembrane region" description="Helical" evidence="6">
    <location>
        <begin position="371"/>
        <end position="387"/>
    </location>
</feature>
<evidence type="ECO:0000256" key="5">
    <source>
        <dbReference type="ARBA" id="ARBA00023136"/>
    </source>
</evidence>
<dbReference type="PANTHER" id="PTHR12428:SF65">
    <property type="entry name" value="CYTOCHROME C OXIDASE ASSEMBLY PROTEIN COX18, MITOCHONDRIAL"/>
    <property type="match status" value="1"/>
</dbReference>
<dbReference type="InterPro" id="IPR001708">
    <property type="entry name" value="YidC/ALB3/OXA1/COX18"/>
</dbReference>
<dbReference type="PANTHER" id="PTHR12428">
    <property type="entry name" value="OXA1"/>
    <property type="match status" value="1"/>
</dbReference>
<evidence type="ECO:0000313" key="7">
    <source>
        <dbReference type="EMBL" id="KAK7205822.1"/>
    </source>
</evidence>
<name>A0ABR1F7K7_9ASCO</name>
<evidence type="ECO:0000256" key="4">
    <source>
        <dbReference type="ARBA" id="ARBA00022989"/>
    </source>
</evidence>
<comment type="caution">
    <text evidence="7">The sequence shown here is derived from an EMBL/GenBank/DDBJ whole genome shotgun (WGS) entry which is preliminary data.</text>
</comment>
<keyword evidence="4 6" id="KW-1133">Transmembrane helix</keyword>
<keyword evidence="3 6" id="KW-0812">Transmembrane</keyword>
<feature type="transmembrane region" description="Helical" evidence="6">
    <location>
        <begin position="306"/>
        <end position="322"/>
    </location>
</feature>
<evidence type="ECO:0000256" key="6">
    <source>
        <dbReference type="SAM" id="Phobius"/>
    </source>
</evidence>
<keyword evidence="5 6" id="KW-0472">Membrane</keyword>
<comment type="subcellular location">
    <subcellularLocation>
        <location evidence="1">Membrane</location>
        <topology evidence="1">Multi-pass membrane protein</topology>
    </subcellularLocation>
</comment>
<evidence type="ECO:0000256" key="3">
    <source>
        <dbReference type="ARBA" id="ARBA00022692"/>
    </source>
</evidence>
<proteinExistence type="inferred from homology"/>
<accession>A0ABR1F7K7</accession>
<feature type="transmembrane region" description="Helical" evidence="6">
    <location>
        <begin position="254"/>
        <end position="272"/>
    </location>
</feature>
<dbReference type="GeneID" id="90035160"/>
<sequence length="431" mass="47001">MSRLLTRTQTSWLRAAPSALLAARLSPSALNHRPLISSSSSFSTTSVVRSAPHDPSQTVVSTLTEITASSPGLPPSAFASSASSASSAVSSSSASDTFLYLGTKFTDLLHWIFIHTEPLGQASFKIFETVHSLTGLSWGAVIPITCILLRLTLTLPVALWSRQNSKRLSRLSMLSRSISTVIGSGVRKNAVKLLPKELDLETELPLKTAPREQINAFVTAPVSSDLARSSMMSFVKDNAAETQKLFKVHFIKSFAVGIAQMLILFFGSRGVAEYRMRVDMVASSGDTANQINEGLLWLSNLSEPDPLFILPVVFAATTFVNLEGIRIESEKVAAYRGTPSGPISLFFGMFAKTGAFSVCFLAFFYPVSYTVYWLASALYSLFQNAYLRHFYPFVPDNKLATPLNKPLNSHQIIKDLDADSLLKLAKSSRLP</sequence>
<organism evidence="7 8">
    <name type="scientific">Myxozyma melibiosi</name>
    <dbReference type="NCBI Taxonomy" id="54550"/>
    <lineage>
        <taxon>Eukaryota</taxon>
        <taxon>Fungi</taxon>
        <taxon>Dikarya</taxon>
        <taxon>Ascomycota</taxon>
        <taxon>Saccharomycotina</taxon>
        <taxon>Lipomycetes</taxon>
        <taxon>Lipomycetales</taxon>
        <taxon>Lipomycetaceae</taxon>
        <taxon>Myxozyma</taxon>
    </lineage>
</organism>
<dbReference type="Proteomes" id="UP001498771">
    <property type="component" value="Unassembled WGS sequence"/>
</dbReference>
<gene>
    <name evidence="7" type="ORF">BZA70DRAFT_143178</name>
</gene>
<keyword evidence="8" id="KW-1185">Reference proteome</keyword>
<protein>
    <submittedName>
        <fullName evidence="7">Uncharacterized protein</fullName>
    </submittedName>
</protein>
<evidence type="ECO:0000313" key="8">
    <source>
        <dbReference type="Proteomes" id="UP001498771"/>
    </source>
</evidence>
<dbReference type="RefSeq" id="XP_064768855.1">
    <property type="nucleotide sequence ID" value="XM_064909648.1"/>
</dbReference>
<dbReference type="EMBL" id="JBBJBU010000004">
    <property type="protein sequence ID" value="KAK7205822.1"/>
    <property type="molecule type" value="Genomic_DNA"/>
</dbReference>
<evidence type="ECO:0000256" key="1">
    <source>
        <dbReference type="ARBA" id="ARBA00004141"/>
    </source>
</evidence>
<reference evidence="7 8" key="1">
    <citation type="submission" date="2024-03" db="EMBL/GenBank/DDBJ databases">
        <title>Genome-scale model development and genomic sequencing of the oleaginous clade Lipomyces.</title>
        <authorList>
            <consortium name="Lawrence Berkeley National Laboratory"/>
            <person name="Czajka J.J."/>
            <person name="Han Y."/>
            <person name="Kim J."/>
            <person name="Mondo S.J."/>
            <person name="Hofstad B.A."/>
            <person name="Robles A."/>
            <person name="Haridas S."/>
            <person name="Riley R."/>
            <person name="LaButti K."/>
            <person name="Pangilinan J."/>
            <person name="Andreopoulos W."/>
            <person name="Lipzen A."/>
            <person name="Yan J."/>
            <person name="Wang M."/>
            <person name="Ng V."/>
            <person name="Grigoriev I.V."/>
            <person name="Spatafora J.W."/>
            <person name="Magnuson J.K."/>
            <person name="Baker S.E."/>
            <person name="Pomraning K.R."/>
        </authorList>
    </citation>
    <scope>NUCLEOTIDE SEQUENCE [LARGE SCALE GENOMIC DNA]</scope>
    <source>
        <strain evidence="7 8">Phaff 52-87</strain>
    </source>
</reference>
<evidence type="ECO:0000256" key="2">
    <source>
        <dbReference type="ARBA" id="ARBA00009877"/>
    </source>
</evidence>